<comment type="caution">
    <text evidence="2">The sequence shown here is derived from an EMBL/GenBank/DDBJ whole genome shotgun (WGS) entry which is preliminary data.</text>
</comment>
<dbReference type="EMBL" id="AZDA01000090">
    <property type="protein sequence ID" value="KRK34592.1"/>
    <property type="molecule type" value="Genomic_DNA"/>
</dbReference>
<reference evidence="2 3" key="1">
    <citation type="journal article" date="2015" name="Genome Announc.">
        <title>Expanding the biotechnology potential of lactobacilli through comparative genomics of 213 strains and associated genera.</title>
        <authorList>
            <person name="Sun Z."/>
            <person name="Harris H.M."/>
            <person name="McCann A."/>
            <person name="Guo C."/>
            <person name="Argimon S."/>
            <person name="Zhang W."/>
            <person name="Yang X."/>
            <person name="Jeffery I.B."/>
            <person name="Cooney J.C."/>
            <person name="Kagawa T.F."/>
            <person name="Liu W."/>
            <person name="Song Y."/>
            <person name="Salvetti E."/>
            <person name="Wrobel A."/>
            <person name="Rasinkangas P."/>
            <person name="Parkhill J."/>
            <person name="Rea M.C."/>
            <person name="O'Sullivan O."/>
            <person name="Ritari J."/>
            <person name="Douillard F.P."/>
            <person name="Paul Ross R."/>
            <person name="Yang R."/>
            <person name="Briner A.E."/>
            <person name="Felis G.E."/>
            <person name="de Vos W.M."/>
            <person name="Barrangou R."/>
            <person name="Klaenhammer T.R."/>
            <person name="Caufield P.W."/>
            <person name="Cui Y."/>
            <person name="Zhang H."/>
            <person name="O'Toole P.W."/>
        </authorList>
    </citation>
    <scope>NUCLEOTIDE SEQUENCE [LARGE SCALE GENOMIC DNA]</scope>
    <source>
        <strain evidence="2 3">DSM 20003</strain>
    </source>
</reference>
<name>A0A0R1GKT9_9LACO</name>
<feature type="transmembrane region" description="Helical" evidence="1">
    <location>
        <begin position="26"/>
        <end position="43"/>
    </location>
</feature>
<gene>
    <name evidence="2" type="ORF">FC07_GL000341</name>
</gene>
<dbReference type="AlphaFoldDB" id="A0A0R1GKT9"/>
<proteinExistence type="predicted"/>
<keyword evidence="1" id="KW-0812">Transmembrane</keyword>
<accession>A0A0R1GKT9</accession>
<evidence type="ECO:0000313" key="3">
    <source>
        <dbReference type="Proteomes" id="UP000051461"/>
    </source>
</evidence>
<keyword evidence="3" id="KW-1185">Reference proteome</keyword>
<keyword evidence="1" id="KW-1133">Transmembrane helix</keyword>
<protein>
    <submittedName>
        <fullName evidence="2">Uncharacterized protein</fullName>
    </submittedName>
</protein>
<dbReference type="Proteomes" id="UP000051461">
    <property type="component" value="Unassembled WGS sequence"/>
</dbReference>
<dbReference type="RefSeq" id="WP_057904855.1">
    <property type="nucleotide sequence ID" value="NZ_AZDA01000090.1"/>
</dbReference>
<evidence type="ECO:0000313" key="2">
    <source>
        <dbReference type="EMBL" id="KRK34592.1"/>
    </source>
</evidence>
<organism evidence="2 3">
    <name type="scientific">Loigolactobacillus bifermentans DSM 20003</name>
    <dbReference type="NCBI Taxonomy" id="1423726"/>
    <lineage>
        <taxon>Bacteria</taxon>
        <taxon>Bacillati</taxon>
        <taxon>Bacillota</taxon>
        <taxon>Bacilli</taxon>
        <taxon>Lactobacillales</taxon>
        <taxon>Lactobacillaceae</taxon>
        <taxon>Loigolactobacillus</taxon>
    </lineage>
</organism>
<evidence type="ECO:0000256" key="1">
    <source>
        <dbReference type="SAM" id="Phobius"/>
    </source>
</evidence>
<dbReference type="PATRIC" id="fig|1423726.3.peg.358"/>
<keyword evidence="1" id="KW-0472">Membrane</keyword>
<sequence length="148" mass="17137">MAVLWIGIVLVIVVLGFGVRYWRKRYWVLLLGVLALDLGLVYGGRTDHTRLNVALCRYNLHTAHQWRLSYWYLDGSQSQRITRQKHQLTIHTHNQGQLKLLVQAAGHTTRTVRLKPQARQQIDLSHYPKQVTLTLQAKGAKGQTTFNW</sequence>